<protein>
    <submittedName>
        <fullName evidence="3">Sulfite exporter TauE/SafE family protein</fullName>
    </submittedName>
</protein>
<keyword evidence="1" id="KW-0812">Transmembrane</keyword>
<proteinExistence type="predicted"/>
<dbReference type="InterPro" id="IPR039447">
    <property type="entry name" value="UreH-like_TM_dom"/>
</dbReference>
<sequence>MPLSPDSLLLAALAGLAGAPHCIIMCGGIASSFALQSPEASYKPVLTYTAGKTVTYAFTGAFMGAAGSFLNYAGNWVGLQGIASFLGGMLIILWALRKYTLPAFRWSPLRIGTVGRALSRLRRRSEGGAIFTTGLLLGFIPCGLTYSMQLQAAATGSWLNGFLLLLVFGLCTIPALLLVGIFAGKLGKKWRRSLGEAGTVIALVMGILSILKGLSANGLIPSVHPWLW</sequence>
<keyword evidence="1" id="KW-0472">Membrane</keyword>
<feature type="transmembrane region" description="Helical" evidence="1">
    <location>
        <begin position="128"/>
        <end position="146"/>
    </location>
</feature>
<feature type="transmembrane region" description="Helical" evidence="1">
    <location>
        <begin position="194"/>
        <end position="211"/>
    </location>
</feature>
<gene>
    <name evidence="3" type="ORF">H4Q31_11245</name>
</gene>
<feature type="transmembrane region" description="Helical" evidence="1">
    <location>
        <begin position="158"/>
        <end position="182"/>
    </location>
</feature>
<dbReference type="RefSeq" id="WP_185179170.1">
    <property type="nucleotide sequence ID" value="NZ_CBCSEP010000017.1"/>
</dbReference>
<dbReference type="Proteomes" id="UP000574133">
    <property type="component" value="Unassembled WGS sequence"/>
</dbReference>
<dbReference type="AlphaFoldDB" id="A0A841TF30"/>
<dbReference type="PANTHER" id="PTHR42208:SF1">
    <property type="entry name" value="HEAVY METAL TRANSPORTER"/>
    <property type="match status" value="1"/>
</dbReference>
<keyword evidence="4" id="KW-1185">Reference proteome</keyword>
<dbReference type="Pfam" id="PF13386">
    <property type="entry name" value="DsbD_2"/>
    <property type="match status" value="1"/>
</dbReference>
<evidence type="ECO:0000259" key="2">
    <source>
        <dbReference type="Pfam" id="PF13386"/>
    </source>
</evidence>
<accession>A0A841TF30</accession>
<evidence type="ECO:0000313" key="4">
    <source>
        <dbReference type="Proteomes" id="UP000574133"/>
    </source>
</evidence>
<feature type="domain" description="Urease accessory protein UreH-like transmembrane" evidence="2">
    <location>
        <begin position="11"/>
        <end position="208"/>
    </location>
</feature>
<name>A0A841TF30_9BACL</name>
<keyword evidence="1" id="KW-1133">Transmembrane helix</keyword>
<comment type="caution">
    <text evidence="3">The sequence shown here is derived from an EMBL/GenBank/DDBJ whole genome shotgun (WGS) entry which is preliminary data.</text>
</comment>
<feature type="transmembrane region" description="Helical" evidence="1">
    <location>
        <begin position="76"/>
        <end position="96"/>
    </location>
</feature>
<reference evidence="3 4" key="1">
    <citation type="submission" date="2020-08" db="EMBL/GenBank/DDBJ databases">
        <title>Cohnella phylogeny.</title>
        <authorList>
            <person name="Dunlap C."/>
        </authorList>
    </citation>
    <scope>NUCLEOTIDE SEQUENCE [LARGE SCALE GENOMIC DNA]</scope>
    <source>
        <strain evidence="3 4">DSM 103658</strain>
    </source>
</reference>
<evidence type="ECO:0000256" key="1">
    <source>
        <dbReference type="SAM" id="Phobius"/>
    </source>
</evidence>
<evidence type="ECO:0000313" key="3">
    <source>
        <dbReference type="EMBL" id="MBB6677898.1"/>
    </source>
</evidence>
<dbReference type="EMBL" id="JACJVN010000039">
    <property type="protein sequence ID" value="MBB6677898.1"/>
    <property type="molecule type" value="Genomic_DNA"/>
</dbReference>
<dbReference type="PANTHER" id="PTHR42208">
    <property type="entry name" value="HEAVY METAL TRANSPORTER-RELATED"/>
    <property type="match status" value="1"/>
</dbReference>
<organism evidence="3 4">
    <name type="scientific">Cohnella lubricantis</name>
    <dbReference type="NCBI Taxonomy" id="2163172"/>
    <lineage>
        <taxon>Bacteria</taxon>
        <taxon>Bacillati</taxon>
        <taxon>Bacillota</taxon>
        <taxon>Bacilli</taxon>
        <taxon>Bacillales</taxon>
        <taxon>Paenibacillaceae</taxon>
        <taxon>Cohnella</taxon>
    </lineage>
</organism>